<dbReference type="AlphaFoldDB" id="A0A6J6CTE7"/>
<sequence length="200" mass="20539">MAEPAGTAAGHVSPPIVLASGSPRRRELLEQLGLRFEVRPADIDESVRDGEPPVEYVARLSREKAAAVAVSDVTLVIAADTTVDVDGQILGKPADAIEARSMLAAVSGRRHHVHTGVTLRVGHECRTAVVSTAVDVVPIDEATAAWYVATGEPFDKAGGYAIQGAGGALIAGVEGSVSNVIGLPLTTVIALARDLGVALP</sequence>
<dbReference type="PANTHER" id="PTHR43213:SF5">
    <property type="entry name" value="BIFUNCTIONAL DTTP_UTP PYROPHOSPHATASE_METHYLTRANSFERASE PROTEIN-RELATED"/>
    <property type="match status" value="1"/>
</dbReference>
<protein>
    <submittedName>
        <fullName evidence="3">Unannotated protein</fullName>
    </submittedName>
</protein>
<dbReference type="SUPFAM" id="SSF52972">
    <property type="entry name" value="ITPase-like"/>
    <property type="match status" value="1"/>
</dbReference>
<reference evidence="3" key="1">
    <citation type="submission" date="2020-05" db="EMBL/GenBank/DDBJ databases">
        <authorList>
            <person name="Chiriac C."/>
            <person name="Salcher M."/>
            <person name="Ghai R."/>
            <person name="Kavagutti S V."/>
        </authorList>
    </citation>
    <scope>NUCLEOTIDE SEQUENCE</scope>
</reference>
<organism evidence="3">
    <name type="scientific">freshwater metagenome</name>
    <dbReference type="NCBI Taxonomy" id="449393"/>
    <lineage>
        <taxon>unclassified sequences</taxon>
        <taxon>metagenomes</taxon>
        <taxon>ecological metagenomes</taxon>
    </lineage>
</organism>
<dbReference type="EMBL" id="CAEZSR010000038">
    <property type="protein sequence ID" value="CAB4554791.1"/>
    <property type="molecule type" value="Genomic_DNA"/>
</dbReference>
<keyword evidence="2" id="KW-0378">Hydrolase</keyword>
<proteinExistence type="inferred from homology"/>
<accession>A0A6J6CTE7</accession>
<dbReference type="Gene3D" id="3.90.950.10">
    <property type="match status" value="1"/>
</dbReference>
<dbReference type="CDD" id="cd00555">
    <property type="entry name" value="Maf"/>
    <property type="match status" value="1"/>
</dbReference>
<evidence type="ECO:0000256" key="2">
    <source>
        <dbReference type="ARBA" id="ARBA00022801"/>
    </source>
</evidence>
<evidence type="ECO:0000313" key="3">
    <source>
        <dbReference type="EMBL" id="CAB4554791.1"/>
    </source>
</evidence>
<evidence type="ECO:0000256" key="1">
    <source>
        <dbReference type="ARBA" id="ARBA00001968"/>
    </source>
</evidence>
<dbReference type="InterPro" id="IPR003697">
    <property type="entry name" value="Maf-like"/>
</dbReference>
<dbReference type="PIRSF" id="PIRSF006305">
    <property type="entry name" value="Maf"/>
    <property type="match status" value="1"/>
</dbReference>
<comment type="cofactor">
    <cofactor evidence="1">
        <name>a divalent metal cation</name>
        <dbReference type="ChEBI" id="CHEBI:60240"/>
    </cofactor>
</comment>
<dbReference type="GO" id="GO:0047429">
    <property type="term" value="F:nucleoside triphosphate diphosphatase activity"/>
    <property type="evidence" value="ECO:0007669"/>
    <property type="project" value="InterPro"/>
</dbReference>
<dbReference type="PANTHER" id="PTHR43213">
    <property type="entry name" value="BIFUNCTIONAL DTTP/UTP PYROPHOSPHATASE/METHYLTRANSFERASE PROTEIN-RELATED"/>
    <property type="match status" value="1"/>
</dbReference>
<dbReference type="InterPro" id="IPR029001">
    <property type="entry name" value="ITPase-like_fam"/>
</dbReference>
<dbReference type="Pfam" id="PF02545">
    <property type="entry name" value="Maf"/>
    <property type="match status" value="1"/>
</dbReference>
<dbReference type="HAMAP" id="MF_00528">
    <property type="entry name" value="Maf"/>
    <property type="match status" value="1"/>
</dbReference>
<name>A0A6J6CTE7_9ZZZZ</name>
<gene>
    <name evidence="3" type="ORF">UFOPK1493_01338</name>
</gene>
<dbReference type="NCBIfam" id="TIGR00172">
    <property type="entry name" value="maf"/>
    <property type="match status" value="1"/>
</dbReference>